<comment type="caution">
    <text evidence="2">The sequence shown here is derived from an EMBL/GenBank/DDBJ whole genome shotgun (WGS) entry which is preliminary data.</text>
</comment>
<name>K2PC66_TRYCR</name>
<organism evidence="2 3">
    <name type="scientific">Trypanosoma cruzi marinkellei</name>
    <dbReference type="NCBI Taxonomy" id="85056"/>
    <lineage>
        <taxon>Eukaryota</taxon>
        <taxon>Discoba</taxon>
        <taxon>Euglenozoa</taxon>
        <taxon>Kinetoplastea</taxon>
        <taxon>Metakinetoplastina</taxon>
        <taxon>Trypanosomatida</taxon>
        <taxon>Trypanosomatidae</taxon>
        <taxon>Trypanosoma</taxon>
        <taxon>Schizotrypanum</taxon>
    </lineage>
</organism>
<dbReference type="OrthoDB" id="278684at2759"/>
<evidence type="ECO:0000256" key="1">
    <source>
        <dbReference type="SAM" id="MobiDB-lite"/>
    </source>
</evidence>
<proteinExistence type="predicted"/>
<keyword evidence="3" id="KW-1185">Reference proteome</keyword>
<dbReference type="Proteomes" id="UP000007350">
    <property type="component" value="Unassembled WGS sequence"/>
</dbReference>
<evidence type="ECO:0000313" key="2">
    <source>
        <dbReference type="EMBL" id="EKF38622.1"/>
    </source>
</evidence>
<sequence>MFSSFCYNHNHPKRPSYCPSLFVCLFLCVCVFLSVHRCPLFSLWVRDVVSEGRGREKEAEKMAARTTAAADVPVPPACPIEYPIVFARQDEEAGDEVVPAVGIFSALQWLLPVFQLAGWLPKQVGREKDEANGTPRGSVGEDVSAEVQETRRLLPHFEPFFTRESKVIPNGALLYTIQTFRFPTPRGPRSITRALVETPGKYFSPLQEEKGGGHFLCCYEDRQLLRCFTYVQLDQLRFAWVAVKELLDEHKAVQRTDGTLTGLARRDIKKNNTNSNDMANNEKTNGVGGSTTATTAMGVDAGSSTAAAAPAVPPPSMVRKPHPSSNVIVGPTAEARKTREELREKKYMSDLLREECAARWPHTPVHKSVIFLVEEQQLEATGGRKGRKGPRSYLATVELPLLNKKGGVATFKGPQWCTARRDAENAAAEVALRALRTIKS</sequence>
<feature type="region of interest" description="Disordered" evidence="1">
    <location>
        <begin position="270"/>
        <end position="328"/>
    </location>
</feature>
<evidence type="ECO:0000313" key="3">
    <source>
        <dbReference type="Proteomes" id="UP000007350"/>
    </source>
</evidence>
<evidence type="ECO:0008006" key="4">
    <source>
        <dbReference type="Google" id="ProtNLM"/>
    </source>
</evidence>
<feature type="compositionally biased region" description="Polar residues" evidence="1">
    <location>
        <begin position="271"/>
        <end position="295"/>
    </location>
</feature>
<protein>
    <recommendedName>
        <fullName evidence="4">DRBM domain-containing protein</fullName>
    </recommendedName>
</protein>
<reference evidence="2 3" key="1">
    <citation type="journal article" date="2012" name="BMC Genomics">
        <title>Comparative genomic analysis of human infective Trypanosoma cruzi lineages with the bat-restricted subspecies T. cruzi marinkellei.</title>
        <authorList>
            <person name="Franzen O."/>
            <person name="Talavera-Lopez C."/>
            <person name="Ochaya S."/>
            <person name="Butler C.E."/>
            <person name="Messenger L.A."/>
            <person name="Lewis M.D."/>
            <person name="Llewellyn M.S."/>
            <person name="Marinkelle C.J."/>
            <person name="Tyler K.M."/>
            <person name="Miles M.A."/>
            <person name="Andersson B."/>
        </authorList>
    </citation>
    <scope>NUCLEOTIDE SEQUENCE [LARGE SCALE GENOMIC DNA]</scope>
    <source>
        <strain evidence="2 3">B7</strain>
    </source>
</reference>
<accession>K2PC66</accession>
<dbReference type="AlphaFoldDB" id="K2PC66"/>
<dbReference type="EMBL" id="AHKC01005242">
    <property type="protein sequence ID" value="EKF38622.1"/>
    <property type="molecule type" value="Genomic_DNA"/>
</dbReference>
<gene>
    <name evidence="2" type="ORF">MOQ_001169</name>
</gene>